<dbReference type="STRING" id="411490.ANACAC_01713"/>
<evidence type="ECO:0000313" key="2">
    <source>
        <dbReference type="Proteomes" id="UP000004935"/>
    </source>
</evidence>
<reference evidence="1" key="1">
    <citation type="submission" date="2007-11" db="EMBL/GenBank/DDBJ databases">
        <authorList>
            <person name="Fulton L."/>
            <person name="Clifton S."/>
            <person name="Fulton B."/>
            <person name="Xu J."/>
            <person name="Minx P."/>
            <person name="Pepin K.H."/>
            <person name="Johnson M."/>
            <person name="Thiruvilangam P."/>
            <person name="Bhonagiri V."/>
            <person name="Nash W.E."/>
            <person name="Mardis E.R."/>
            <person name="Wilson R.K."/>
        </authorList>
    </citation>
    <scope>NUCLEOTIDE SEQUENCE [LARGE SCALE GENOMIC DNA]</scope>
    <source>
        <strain evidence="1">DSM 14662</strain>
    </source>
</reference>
<dbReference type="HOGENOM" id="CLU_3163908_0_0_9"/>
<proteinExistence type="predicted"/>
<sequence length="47" mass="5412">MSDGAGCLETKGAICDSFSPLWEGGLFRADWRYWRKTQGFHFKPNMI</sequence>
<dbReference type="Proteomes" id="UP000004935">
    <property type="component" value="Unassembled WGS sequence"/>
</dbReference>
<keyword evidence="2" id="KW-1185">Reference proteome</keyword>
<name>B0MDS0_ANACD</name>
<reference evidence="1" key="2">
    <citation type="submission" date="2013-11" db="EMBL/GenBank/DDBJ databases">
        <title>Draft genome sequence of Anaerostipes caccae (DSM 14662).</title>
        <authorList>
            <person name="Sudarsanam P."/>
            <person name="Ley R."/>
            <person name="Guruge J."/>
            <person name="Turnbaugh P.J."/>
            <person name="Mahowald M."/>
            <person name="Liep D."/>
            <person name="Gordon J."/>
        </authorList>
    </citation>
    <scope>NUCLEOTIDE SEQUENCE</scope>
    <source>
        <strain evidence="1">DSM 14662</strain>
    </source>
</reference>
<organism evidence="1 2">
    <name type="scientific">Anaerostipes caccae (strain DSM 14662 / CCUG 47493 / JCM 13470 / NCIMB 13811 / L1-92)</name>
    <dbReference type="NCBI Taxonomy" id="411490"/>
    <lineage>
        <taxon>Bacteria</taxon>
        <taxon>Bacillati</taxon>
        <taxon>Bacillota</taxon>
        <taxon>Clostridia</taxon>
        <taxon>Lachnospirales</taxon>
        <taxon>Lachnospiraceae</taxon>
        <taxon>Anaerostipes</taxon>
    </lineage>
</organism>
<evidence type="ECO:0000313" key="1">
    <source>
        <dbReference type="EMBL" id="EDR98090.1"/>
    </source>
</evidence>
<comment type="caution">
    <text evidence="1">The sequence shown here is derived from an EMBL/GenBank/DDBJ whole genome shotgun (WGS) entry which is preliminary data.</text>
</comment>
<dbReference type="AlphaFoldDB" id="B0MDS0"/>
<gene>
    <name evidence="1" type="ORF">ANACAC_01713</name>
</gene>
<dbReference type="EMBL" id="ABAX03000012">
    <property type="protein sequence ID" value="EDR98090.1"/>
    <property type="molecule type" value="Genomic_DNA"/>
</dbReference>
<accession>B0MDS0</accession>
<protein>
    <submittedName>
        <fullName evidence="1">Uncharacterized protein</fullName>
    </submittedName>
</protein>